<keyword evidence="4" id="KW-0804">Transcription</keyword>
<dbReference type="InterPro" id="IPR021858">
    <property type="entry name" value="Fun_TF"/>
</dbReference>
<dbReference type="EMBL" id="MU404361">
    <property type="protein sequence ID" value="KAI1609046.1"/>
    <property type="molecule type" value="Genomic_DNA"/>
</dbReference>
<keyword evidence="3" id="KW-0238">DNA-binding</keyword>
<reference evidence="7" key="1">
    <citation type="journal article" date="2022" name="bioRxiv">
        <title>Deciphering the potential niche of two novel black yeast fungi from a biological soil crust based on their genomes, phenotypes, and melanin regulation.</title>
        <authorList>
            <consortium name="DOE Joint Genome Institute"/>
            <person name="Carr E.C."/>
            <person name="Barton Q."/>
            <person name="Grambo S."/>
            <person name="Sullivan M."/>
            <person name="Renfro C.M."/>
            <person name="Kuo A."/>
            <person name="Pangilinan J."/>
            <person name="Lipzen A."/>
            <person name="Keymanesh K."/>
            <person name="Savage E."/>
            <person name="Barry K."/>
            <person name="Grigoriev I.V."/>
            <person name="Riekhof W.R."/>
            <person name="Harris S.S."/>
        </authorList>
    </citation>
    <scope>NUCLEOTIDE SEQUENCE</scope>
    <source>
        <strain evidence="7">JF 03-4F</strain>
    </source>
</reference>
<protein>
    <submittedName>
        <fullName evidence="7">Fungal-specific transcription factor domain-containing protein</fullName>
    </submittedName>
</protein>
<organism evidence="7 8">
    <name type="scientific">Exophiala viscosa</name>
    <dbReference type="NCBI Taxonomy" id="2486360"/>
    <lineage>
        <taxon>Eukaryota</taxon>
        <taxon>Fungi</taxon>
        <taxon>Dikarya</taxon>
        <taxon>Ascomycota</taxon>
        <taxon>Pezizomycotina</taxon>
        <taxon>Eurotiomycetes</taxon>
        <taxon>Chaetothyriomycetidae</taxon>
        <taxon>Chaetothyriales</taxon>
        <taxon>Herpotrichiellaceae</taxon>
        <taxon>Exophiala</taxon>
    </lineage>
</organism>
<dbReference type="InterPro" id="IPR036864">
    <property type="entry name" value="Zn2-C6_fun-type_DNA-bd_sf"/>
</dbReference>
<dbReference type="GO" id="GO:0000981">
    <property type="term" value="F:DNA-binding transcription factor activity, RNA polymerase II-specific"/>
    <property type="evidence" value="ECO:0007669"/>
    <property type="project" value="InterPro"/>
</dbReference>
<keyword evidence="8" id="KW-1185">Reference proteome</keyword>
<dbReference type="PANTHER" id="PTHR37534:SF44">
    <property type="entry name" value="ZN(II)2CYS6 TRANSCRIPTION FACTOR (EUROFUNG)"/>
    <property type="match status" value="1"/>
</dbReference>
<dbReference type="GO" id="GO:0000976">
    <property type="term" value="F:transcription cis-regulatory region binding"/>
    <property type="evidence" value="ECO:0007669"/>
    <property type="project" value="TreeGrafter"/>
</dbReference>
<evidence type="ECO:0000256" key="1">
    <source>
        <dbReference type="ARBA" id="ARBA00004123"/>
    </source>
</evidence>
<dbReference type="GO" id="GO:0045944">
    <property type="term" value="P:positive regulation of transcription by RNA polymerase II"/>
    <property type="evidence" value="ECO:0007669"/>
    <property type="project" value="TreeGrafter"/>
</dbReference>
<dbReference type="Proteomes" id="UP001203852">
    <property type="component" value="Unassembled WGS sequence"/>
</dbReference>
<evidence type="ECO:0000313" key="7">
    <source>
        <dbReference type="EMBL" id="KAI1609046.1"/>
    </source>
</evidence>
<dbReference type="GO" id="GO:0005634">
    <property type="term" value="C:nucleus"/>
    <property type="evidence" value="ECO:0007669"/>
    <property type="project" value="UniProtKB-SubCell"/>
</dbReference>
<evidence type="ECO:0000259" key="6">
    <source>
        <dbReference type="PROSITE" id="PS50048"/>
    </source>
</evidence>
<evidence type="ECO:0000313" key="8">
    <source>
        <dbReference type="Proteomes" id="UP001203852"/>
    </source>
</evidence>
<name>A0AAN6DN15_9EURO</name>
<dbReference type="SMART" id="SM00066">
    <property type="entry name" value="GAL4"/>
    <property type="match status" value="1"/>
</dbReference>
<dbReference type="AlphaFoldDB" id="A0AAN6DN15"/>
<keyword evidence="2" id="KW-0805">Transcription regulation</keyword>
<dbReference type="Pfam" id="PF11951">
    <property type="entry name" value="Fungal_trans_2"/>
    <property type="match status" value="1"/>
</dbReference>
<evidence type="ECO:0000256" key="5">
    <source>
        <dbReference type="ARBA" id="ARBA00023242"/>
    </source>
</evidence>
<dbReference type="GO" id="GO:0008270">
    <property type="term" value="F:zinc ion binding"/>
    <property type="evidence" value="ECO:0007669"/>
    <property type="project" value="InterPro"/>
</dbReference>
<proteinExistence type="predicted"/>
<feature type="domain" description="Zn(2)-C6 fungal-type" evidence="6">
    <location>
        <begin position="20"/>
        <end position="48"/>
    </location>
</feature>
<dbReference type="Pfam" id="PF00172">
    <property type="entry name" value="Zn_clus"/>
    <property type="match status" value="1"/>
</dbReference>
<dbReference type="InterPro" id="IPR001138">
    <property type="entry name" value="Zn2Cys6_DnaBD"/>
</dbReference>
<gene>
    <name evidence="7" type="ORF">EDD36DRAFT_446903</name>
</gene>
<evidence type="ECO:0000256" key="4">
    <source>
        <dbReference type="ARBA" id="ARBA00023163"/>
    </source>
</evidence>
<dbReference type="SUPFAM" id="SSF57701">
    <property type="entry name" value="Zn2/Cys6 DNA-binding domain"/>
    <property type="match status" value="1"/>
</dbReference>
<keyword evidence="5" id="KW-0539">Nucleus</keyword>
<dbReference type="PROSITE" id="PS00463">
    <property type="entry name" value="ZN2_CY6_FUNGAL_1"/>
    <property type="match status" value="1"/>
</dbReference>
<dbReference type="PANTHER" id="PTHR37534">
    <property type="entry name" value="TRANSCRIPTIONAL ACTIVATOR PROTEIN UGA3"/>
    <property type="match status" value="1"/>
</dbReference>
<comment type="subcellular location">
    <subcellularLocation>
        <location evidence="1">Nucleus</location>
    </subcellularLocation>
</comment>
<accession>A0AAN6DN15</accession>
<dbReference type="Gene3D" id="4.10.240.10">
    <property type="entry name" value="Zn(2)-C6 fungal-type DNA-binding domain"/>
    <property type="match status" value="1"/>
</dbReference>
<dbReference type="PROSITE" id="PS50048">
    <property type="entry name" value="ZN2_CY6_FUNGAL_2"/>
    <property type="match status" value="1"/>
</dbReference>
<comment type="caution">
    <text evidence="7">The sequence shown here is derived from an EMBL/GenBank/DDBJ whole genome shotgun (WGS) entry which is preliminary data.</text>
</comment>
<dbReference type="CDD" id="cd00067">
    <property type="entry name" value="GAL4"/>
    <property type="match status" value="1"/>
</dbReference>
<evidence type="ECO:0000256" key="3">
    <source>
        <dbReference type="ARBA" id="ARBA00023125"/>
    </source>
</evidence>
<evidence type="ECO:0000256" key="2">
    <source>
        <dbReference type="ARBA" id="ARBA00023015"/>
    </source>
</evidence>
<sequence length="634" mass="71053">MPETKRLLWRPIPRRNSRAGCATCKARRIKCDASVPGCLNCSRRSFTCPGYTRVLQWKEKHQVAQSASFVNDPDPNIPAETLKPDARIKGKVGASRDDSQLDNEYQHCSLGTQYRAIPPLSTNNDPFSSPILQKQPSPPATPRDEALVVRNATTTIATLRPSHLRSLNDRTVLLMAHYFRKICVINSCFDSFANPFRTEIPGLMATSRLVQCCILSMSAAHLRSARPEWSFDSLEYLTAAVSELMTEVNAVSSDSSLSTYVDQRLDNALLGAIMLGMTTSWHPSSGLGLEHIAGSRALFRTWIRHNFGSGRKDDENLSRLSLYLGLHAYWEAMASFLIDQDPGQLDYLQVAFTIPPTQVARIHPWTGVSAIPWVYLAKVGCMVRLKRNLANCGVRGRWESSIIGATVSSLGKLEEDAWKLAGQIMTYSVPSDEQIEDTFDTNTTKSHLKNLARCCQLAALLELQRSFDAVHEQQAVLDWISHADAAEAQKNASLLYTDTIRELSLRILQLLSDVPTNSGTQALHHLPLLIAGSVLLPHIMKQSPRTLLQKSIAERRDINEDATVSTIDFWRNFVMGRLTSLQRAVNLNGHRKIRLLLQEIWARGDALIWHPQALSAGYLHWVDVMEEKDLQFFF</sequence>